<keyword evidence="3" id="KW-1185">Reference proteome</keyword>
<dbReference type="InterPro" id="IPR013766">
    <property type="entry name" value="Thioredoxin_domain"/>
</dbReference>
<dbReference type="InterPro" id="IPR000866">
    <property type="entry name" value="AhpC/TSA"/>
</dbReference>
<dbReference type="PROSITE" id="PS51352">
    <property type="entry name" value="THIOREDOXIN_2"/>
    <property type="match status" value="1"/>
</dbReference>
<protein>
    <submittedName>
        <fullName evidence="2">Thioredoxin</fullName>
    </submittedName>
</protein>
<dbReference type="CDD" id="cd02969">
    <property type="entry name" value="PRX_like1"/>
    <property type="match status" value="1"/>
</dbReference>
<feature type="domain" description="Thioredoxin" evidence="1">
    <location>
        <begin position="37"/>
        <end position="193"/>
    </location>
</feature>
<proteinExistence type="predicted"/>
<accession>A0A2Z5UXP5</accession>
<name>A0A2Z5UXP5_9COXI</name>
<dbReference type="PANTHER" id="PTHR43640:SF1">
    <property type="entry name" value="THIOREDOXIN-DEPENDENT PEROXIREDOXIN"/>
    <property type="match status" value="1"/>
</dbReference>
<dbReference type="InterPro" id="IPR036249">
    <property type="entry name" value="Thioredoxin-like_sf"/>
</dbReference>
<evidence type="ECO:0000313" key="2">
    <source>
        <dbReference type="EMBL" id="BBB15890.1"/>
    </source>
</evidence>
<dbReference type="Gene3D" id="3.40.30.10">
    <property type="entry name" value="Glutaredoxin"/>
    <property type="match status" value="1"/>
</dbReference>
<dbReference type="KEGG" id="rvi:RVIR1_14490"/>
<dbReference type="GO" id="GO:0016209">
    <property type="term" value="F:antioxidant activity"/>
    <property type="evidence" value="ECO:0007669"/>
    <property type="project" value="InterPro"/>
</dbReference>
<organism evidence="2 3">
    <name type="scientific">Candidatus Rickettsiella viridis</name>
    <dbReference type="NCBI Taxonomy" id="676208"/>
    <lineage>
        <taxon>Bacteria</taxon>
        <taxon>Pseudomonadati</taxon>
        <taxon>Pseudomonadota</taxon>
        <taxon>Gammaproteobacteria</taxon>
        <taxon>Legionellales</taxon>
        <taxon>Coxiellaceae</taxon>
        <taxon>Rickettsiella</taxon>
    </lineage>
</organism>
<dbReference type="EMBL" id="AP018005">
    <property type="protein sequence ID" value="BBB15890.1"/>
    <property type="molecule type" value="Genomic_DNA"/>
</dbReference>
<dbReference type="PANTHER" id="PTHR43640">
    <property type="entry name" value="OS07G0260300 PROTEIN"/>
    <property type="match status" value="1"/>
</dbReference>
<dbReference type="Proteomes" id="UP000282483">
    <property type="component" value="Chromosome"/>
</dbReference>
<evidence type="ECO:0000259" key="1">
    <source>
        <dbReference type="PROSITE" id="PS51352"/>
    </source>
</evidence>
<dbReference type="SUPFAM" id="SSF52833">
    <property type="entry name" value="Thioredoxin-like"/>
    <property type="match status" value="1"/>
</dbReference>
<dbReference type="GO" id="GO:0016491">
    <property type="term" value="F:oxidoreductase activity"/>
    <property type="evidence" value="ECO:0007669"/>
    <property type="project" value="InterPro"/>
</dbReference>
<sequence length="213" mass="23656">MLALIFEDVGHSRLRYNNHNLVKIGSAPMALTPSNMLALGTKAPNFELLDTKSGNVCSLTSLKSAKATVIMFICNHCPYVKHIQTELIRLAADYQAKGIAFIAISSNDVENYPEDAPQEMAKLAKQLNYPFPYLYDETQSTAKNYQAACTPDFFVFDKDLHCVYRGQLDDSTPNNKIPVTGKALRAALDNILMDKPVGSEQKPSIGCNIKWKH</sequence>
<dbReference type="Pfam" id="PF00578">
    <property type="entry name" value="AhpC-TSA"/>
    <property type="match status" value="1"/>
</dbReference>
<reference evidence="2 3" key="1">
    <citation type="submission" date="2017-03" db="EMBL/GenBank/DDBJ databases">
        <title>The genome sequence of Candidatus Rickettsiella viridis.</title>
        <authorList>
            <person name="Nikoh N."/>
            <person name="Tsuchida T."/>
            <person name="Yamaguchi K."/>
            <person name="Maeda T."/>
            <person name="Shigenobu S."/>
            <person name="Fukatsu T."/>
        </authorList>
    </citation>
    <scope>NUCLEOTIDE SEQUENCE [LARGE SCALE GENOMIC DNA]</scope>
    <source>
        <strain evidence="2 3">Ap-RA04</strain>
    </source>
</reference>
<dbReference type="AlphaFoldDB" id="A0A2Z5UXP5"/>
<dbReference type="InterPro" id="IPR047262">
    <property type="entry name" value="PRX-like1"/>
</dbReference>
<gene>
    <name evidence="2" type="ORF">RVIR1_14490</name>
</gene>
<evidence type="ECO:0000313" key="3">
    <source>
        <dbReference type="Proteomes" id="UP000282483"/>
    </source>
</evidence>